<feature type="transmembrane region" description="Helical" evidence="6">
    <location>
        <begin position="164"/>
        <end position="185"/>
    </location>
</feature>
<accession>A0A175QZZ7</accession>
<dbReference type="Proteomes" id="UP000078272">
    <property type="component" value="Unassembled WGS sequence"/>
</dbReference>
<feature type="domain" description="Major facilitator superfamily (MFS) profile" evidence="7">
    <location>
        <begin position="26"/>
        <end position="477"/>
    </location>
</feature>
<dbReference type="InterPro" id="IPR050495">
    <property type="entry name" value="ATG22/LtaA_families"/>
</dbReference>
<dbReference type="InterPro" id="IPR036259">
    <property type="entry name" value="MFS_trans_sf"/>
</dbReference>
<feature type="transmembrane region" description="Helical" evidence="6">
    <location>
        <begin position="422"/>
        <end position="445"/>
    </location>
</feature>
<feature type="transmembrane region" description="Helical" evidence="6">
    <location>
        <begin position="457"/>
        <end position="477"/>
    </location>
</feature>
<sequence length="481" mass="49721">MTEPPSAIPAQASDGAQPPASPLKRLSVWSWIGFDFAAQPFFTVVLTFVFGPYFVAHLASDPAEGQSTWALAASLTGLCIAIASPVVGQWADRRGPVKSMLLLLGLVQVLACLALWRAAPGSALWPVAVAVVLAGVAAELSVVLNDTLLPSLVPRASLGLVSNLAWGTGYVGGILALLVTLGGLAGDPVSGLTLLGLTPWFGLDPAQFEGARAAGPLAALWYVAFVWPMFLFVPDRPRRAGLEKTETTKLGGAARAFWRTLVSDLRDHPRLARFIGARMLYQDGINALLVLGGAFAAATFGWTVTESGVFGLLLAVAASFGCLGAAFLDKRFGPRPVLLTGLTMLTLATIAIVSTGPDSTLFGALAFAPDTGAFGLFAAPAEKAFLLYGLLIGIAFGPVQASSRSALAMAVPAQDAARWFGLYALAGRATGFLAPLLVAVLTALASLATGPTTATRIGMAVIALFFVAGLALLPRHITPGC</sequence>
<feature type="transmembrane region" description="Helical" evidence="6">
    <location>
        <begin position="124"/>
        <end position="144"/>
    </location>
</feature>
<evidence type="ECO:0000256" key="4">
    <source>
        <dbReference type="ARBA" id="ARBA00022989"/>
    </source>
</evidence>
<dbReference type="SUPFAM" id="SSF103473">
    <property type="entry name" value="MFS general substrate transporter"/>
    <property type="match status" value="1"/>
</dbReference>
<dbReference type="Gene3D" id="1.20.1250.20">
    <property type="entry name" value="MFS general substrate transporter like domains"/>
    <property type="match status" value="2"/>
</dbReference>
<dbReference type="PANTHER" id="PTHR23519">
    <property type="entry name" value="AUTOPHAGY-RELATED PROTEIN 22"/>
    <property type="match status" value="1"/>
</dbReference>
<gene>
    <name evidence="8" type="ORF">NS226_22575</name>
</gene>
<dbReference type="OrthoDB" id="9768783at2"/>
<dbReference type="EMBL" id="LDPZ01000082">
    <property type="protein sequence ID" value="KTQ81876.1"/>
    <property type="molecule type" value="Genomic_DNA"/>
</dbReference>
<feature type="transmembrane region" description="Helical" evidence="6">
    <location>
        <begin position="31"/>
        <end position="55"/>
    </location>
</feature>
<comment type="caution">
    <text evidence="8">The sequence shown here is derived from an EMBL/GenBank/DDBJ whole genome shotgun (WGS) entry which is preliminary data.</text>
</comment>
<keyword evidence="3 6" id="KW-0812">Transmembrane</keyword>
<proteinExistence type="predicted"/>
<evidence type="ECO:0000256" key="3">
    <source>
        <dbReference type="ARBA" id="ARBA00022692"/>
    </source>
</evidence>
<dbReference type="Pfam" id="PF11700">
    <property type="entry name" value="ATG22"/>
    <property type="match status" value="1"/>
</dbReference>
<dbReference type="GO" id="GO:0022857">
    <property type="term" value="F:transmembrane transporter activity"/>
    <property type="evidence" value="ECO:0007669"/>
    <property type="project" value="InterPro"/>
</dbReference>
<name>A0A175QZZ7_9HYPH</name>
<evidence type="ECO:0000256" key="1">
    <source>
        <dbReference type="ARBA" id="ARBA00004127"/>
    </source>
</evidence>
<evidence type="ECO:0000256" key="6">
    <source>
        <dbReference type="SAM" id="Phobius"/>
    </source>
</evidence>
<dbReference type="PATRIC" id="fig|401562.3.peg.5025"/>
<dbReference type="PANTHER" id="PTHR23519:SF1">
    <property type="entry name" value="AUTOPHAGY-RELATED PROTEIN 22"/>
    <property type="match status" value="1"/>
</dbReference>
<comment type="subcellular location">
    <subcellularLocation>
        <location evidence="1">Endomembrane system</location>
        <topology evidence="1">Multi-pass membrane protein</topology>
    </subcellularLocation>
</comment>
<dbReference type="GO" id="GO:0012505">
    <property type="term" value="C:endomembrane system"/>
    <property type="evidence" value="ECO:0007669"/>
    <property type="project" value="UniProtKB-SubCell"/>
</dbReference>
<evidence type="ECO:0000313" key="9">
    <source>
        <dbReference type="Proteomes" id="UP000078272"/>
    </source>
</evidence>
<dbReference type="InterPro" id="IPR024671">
    <property type="entry name" value="Atg22-like"/>
</dbReference>
<evidence type="ECO:0000256" key="5">
    <source>
        <dbReference type="ARBA" id="ARBA00023136"/>
    </source>
</evidence>
<keyword evidence="4 6" id="KW-1133">Transmembrane helix</keyword>
<feature type="transmembrane region" description="Helical" evidence="6">
    <location>
        <begin position="100"/>
        <end position="118"/>
    </location>
</feature>
<dbReference type="PROSITE" id="PS50850">
    <property type="entry name" value="MFS"/>
    <property type="match status" value="1"/>
</dbReference>
<reference evidence="8 9" key="1">
    <citation type="journal article" date="2016" name="Front. Microbiol.">
        <title>Genomic Resource of Rice Seed Associated Bacteria.</title>
        <authorList>
            <person name="Midha S."/>
            <person name="Bansal K."/>
            <person name="Sharma S."/>
            <person name="Kumar N."/>
            <person name="Patil P.P."/>
            <person name="Chaudhry V."/>
            <person name="Patil P.B."/>
        </authorList>
    </citation>
    <scope>NUCLEOTIDE SEQUENCE [LARGE SCALE GENOMIC DNA]</scope>
    <source>
        <strain evidence="8 9">NS226</strain>
    </source>
</reference>
<feature type="transmembrane region" description="Helical" evidence="6">
    <location>
        <begin position="213"/>
        <end position="233"/>
    </location>
</feature>
<dbReference type="AlphaFoldDB" id="A0A175QZZ7"/>
<keyword evidence="2" id="KW-0813">Transport</keyword>
<evidence type="ECO:0000259" key="7">
    <source>
        <dbReference type="PROSITE" id="PS50850"/>
    </source>
</evidence>
<evidence type="ECO:0000313" key="8">
    <source>
        <dbReference type="EMBL" id="KTQ81876.1"/>
    </source>
</evidence>
<feature type="transmembrane region" description="Helical" evidence="6">
    <location>
        <begin position="308"/>
        <end position="328"/>
    </location>
</feature>
<feature type="transmembrane region" description="Helical" evidence="6">
    <location>
        <begin position="67"/>
        <end position="88"/>
    </location>
</feature>
<feature type="transmembrane region" description="Helical" evidence="6">
    <location>
        <begin position="385"/>
        <end position="402"/>
    </location>
</feature>
<dbReference type="STRING" id="401562.NS365_20610"/>
<protein>
    <submittedName>
        <fullName evidence="8">MFS transporter</fullName>
    </submittedName>
</protein>
<dbReference type="RefSeq" id="WP_058636868.1">
    <property type="nucleotide sequence ID" value="NZ_LDPZ01000082.1"/>
</dbReference>
<feature type="transmembrane region" description="Helical" evidence="6">
    <location>
        <begin position="280"/>
        <end position="302"/>
    </location>
</feature>
<feature type="transmembrane region" description="Helical" evidence="6">
    <location>
        <begin position="337"/>
        <end position="354"/>
    </location>
</feature>
<evidence type="ECO:0000256" key="2">
    <source>
        <dbReference type="ARBA" id="ARBA00022448"/>
    </source>
</evidence>
<organism evidence="8 9">
    <name type="scientific">Aureimonas ureilytica</name>
    <dbReference type="NCBI Taxonomy" id="401562"/>
    <lineage>
        <taxon>Bacteria</taxon>
        <taxon>Pseudomonadati</taxon>
        <taxon>Pseudomonadota</taxon>
        <taxon>Alphaproteobacteria</taxon>
        <taxon>Hyphomicrobiales</taxon>
        <taxon>Aurantimonadaceae</taxon>
        <taxon>Aureimonas</taxon>
    </lineage>
</organism>
<dbReference type="InterPro" id="IPR020846">
    <property type="entry name" value="MFS_dom"/>
</dbReference>
<keyword evidence="5 6" id="KW-0472">Membrane</keyword>